<reference evidence="12" key="1">
    <citation type="submission" date="2020-10" db="EMBL/GenBank/DDBJ databases">
        <authorList>
            <person name="Abbas A."/>
            <person name="Razzaq R."/>
            <person name="Waqas M."/>
            <person name="Abbas N."/>
            <person name="Nielsen T.K."/>
            <person name="Hansen L.H."/>
            <person name="Hussain S."/>
            <person name="Shahid M."/>
        </authorList>
    </citation>
    <scope>NUCLEOTIDE SEQUENCE</scope>
    <source>
        <strain evidence="12">S14</strain>
    </source>
</reference>
<dbReference type="Gene3D" id="1.20.58.340">
    <property type="entry name" value="Magnesium transport protein CorA, transmembrane region"/>
    <property type="match status" value="2"/>
</dbReference>
<dbReference type="InterPro" id="IPR002523">
    <property type="entry name" value="MgTranspt_CorA/ZnTranspt_ZntB"/>
</dbReference>
<dbReference type="EMBL" id="JADBEO010000072">
    <property type="protein sequence ID" value="MDR4308782.1"/>
    <property type="molecule type" value="Genomic_DNA"/>
</dbReference>
<evidence type="ECO:0000256" key="5">
    <source>
        <dbReference type="ARBA" id="ARBA00022519"/>
    </source>
</evidence>
<name>A0ABU1DKV9_9HYPH</name>
<evidence type="ECO:0000256" key="11">
    <source>
        <dbReference type="SAM" id="Phobius"/>
    </source>
</evidence>
<comment type="similarity">
    <text evidence="2">Belongs to the CorA metal ion transporter (MIT) (TC 1.A.35) family.</text>
</comment>
<keyword evidence="8 11" id="KW-1133">Transmembrane helix</keyword>
<evidence type="ECO:0000256" key="9">
    <source>
        <dbReference type="ARBA" id="ARBA00023065"/>
    </source>
</evidence>
<proteinExistence type="inferred from homology"/>
<dbReference type="SUPFAM" id="SSF144083">
    <property type="entry name" value="Magnesium transport protein CorA, transmembrane region"/>
    <property type="match status" value="1"/>
</dbReference>
<evidence type="ECO:0000313" key="13">
    <source>
        <dbReference type="Proteomes" id="UP001181622"/>
    </source>
</evidence>
<keyword evidence="4" id="KW-1003">Cell membrane</keyword>
<keyword evidence="5" id="KW-0997">Cell inner membrane</keyword>
<dbReference type="Gene3D" id="3.30.460.20">
    <property type="entry name" value="CorA soluble domain-like"/>
    <property type="match status" value="1"/>
</dbReference>
<keyword evidence="3" id="KW-0813">Transport</keyword>
<dbReference type="Proteomes" id="UP001181622">
    <property type="component" value="Unassembled WGS sequence"/>
</dbReference>
<keyword evidence="9" id="KW-0406">Ion transport</keyword>
<evidence type="ECO:0000256" key="7">
    <source>
        <dbReference type="ARBA" id="ARBA00022833"/>
    </source>
</evidence>
<sequence length="327" mass="36117">MDVFGDPRLICGFSASPSGETRRLDWEELDRAMASVDGYCWIHLDAADVRVQSWVQHQPTLPAQAKKTLLGEDKLVRFKEAGEHGLAGVLSDLHHDFDDDPSAVGELRVYFDERRVVTARRHPLQAVDRLRRAMERGRSDIRPLSVVAQLLLHLSDAFVELVQDATEDLDAVEAAILDDAAEGAADLGRVRRLLARLRRHLGPQRLALGRLAARPPLWASDEDANALRDAVARLDAVGHDLDLSQERARQLQDERAATLAEITNRNLYVLSIVTAVFLPMTLVTGVFGMNVGGLPGVESAHGFFWTMVLMGATGLATWAFLKIARIV</sequence>
<dbReference type="SUPFAM" id="SSF143865">
    <property type="entry name" value="CorA soluble domain-like"/>
    <property type="match status" value="1"/>
</dbReference>
<evidence type="ECO:0000256" key="2">
    <source>
        <dbReference type="ARBA" id="ARBA00009765"/>
    </source>
</evidence>
<evidence type="ECO:0000313" key="12">
    <source>
        <dbReference type="EMBL" id="MDR4308782.1"/>
    </source>
</evidence>
<accession>A0ABU1DKV9</accession>
<gene>
    <name evidence="12" type="ORF">IHQ68_19345</name>
</gene>
<comment type="caution">
    <text evidence="12">The sequence shown here is derived from an EMBL/GenBank/DDBJ whole genome shotgun (WGS) entry which is preliminary data.</text>
</comment>
<feature type="transmembrane region" description="Helical" evidence="11">
    <location>
        <begin position="267"/>
        <end position="291"/>
    </location>
</feature>
<evidence type="ECO:0000256" key="1">
    <source>
        <dbReference type="ARBA" id="ARBA00004651"/>
    </source>
</evidence>
<dbReference type="InterPro" id="IPR045863">
    <property type="entry name" value="CorA_TM1_TM2"/>
</dbReference>
<evidence type="ECO:0000256" key="3">
    <source>
        <dbReference type="ARBA" id="ARBA00022448"/>
    </source>
</evidence>
<protein>
    <submittedName>
        <fullName evidence="12">Mg2+/Co2+ transporter</fullName>
    </submittedName>
</protein>
<keyword evidence="10 11" id="KW-0472">Membrane</keyword>
<evidence type="ECO:0000256" key="4">
    <source>
        <dbReference type="ARBA" id="ARBA00022475"/>
    </source>
</evidence>
<keyword evidence="6 11" id="KW-0812">Transmembrane</keyword>
<evidence type="ECO:0000256" key="10">
    <source>
        <dbReference type="ARBA" id="ARBA00023136"/>
    </source>
</evidence>
<dbReference type="PANTHER" id="PTHR46494:SF3">
    <property type="entry name" value="ZINC TRANSPORT PROTEIN ZNTB"/>
    <property type="match status" value="1"/>
</dbReference>
<keyword evidence="7" id="KW-0862">Zinc</keyword>
<dbReference type="RefSeq" id="WP_309394818.1">
    <property type="nucleotide sequence ID" value="NZ_JADBEO010000072.1"/>
</dbReference>
<dbReference type="PANTHER" id="PTHR46494">
    <property type="entry name" value="CORA FAMILY METAL ION TRANSPORTER (EUROFUNG)"/>
    <property type="match status" value="1"/>
</dbReference>
<dbReference type="Pfam" id="PF01544">
    <property type="entry name" value="CorA"/>
    <property type="match status" value="1"/>
</dbReference>
<evidence type="ECO:0000256" key="6">
    <source>
        <dbReference type="ARBA" id="ARBA00022692"/>
    </source>
</evidence>
<organism evidence="12 13">
    <name type="scientific">Chelatococcus sambhunathii</name>
    <dbReference type="NCBI Taxonomy" id="363953"/>
    <lineage>
        <taxon>Bacteria</taxon>
        <taxon>Pseudomonadati</taxon>
        <taxon>Pseudomonadota</taxon>
        <taxon>Alphaproteobacteria</taxon>
        <taxon>Hyphomicrobiales</taxon>
        <taxon>Chelatococcaceae</taxon>
        <taxon>Chelatococcus</taxon>
    </lineage>
</organism>
<feature type="transmembrane region" description="Helical" evidence="11">
    <location>
        <begin position="303"/>
        <end position="321"/>
    </location>
</feature>
<comment type="subcellular location">
    <subcellularLocation>
        <location evidence="1">Cell membrane</location>
        <topology evidence="1">Multi-pass membrane protein</topology>
    </subcellularLocation>
</comment>
<dbReference type="InterPro" id="IPR045861">
    <property type="entry name" value="CorA_cytoplasmic_dom"/>
</dbReference>
<evidence type="ECO:0000256" key="8">
    <source>
        <dbReference type="ARBA" id="ARBA00022989"/>
    </source>
</evidence>
<keyword evidence="13" id="KW-1185">Reference proteome</keyword>